<evidence type="ECO:0000313" key="2">
    <source>
        <dbReference type="Proteomes" id="UP000077202"/>
    </source>
</evidence>
<protein>
    <submittedName>
        <fullName evidence="1">Uncharacterized protein</fullName>
    </submittedName>
</protein>
<organism evidence="1 2">
    <name type="scientific">Marchantia polymorpha subsp. ruderalis</name>
    <dbReference type="NCBI Taxonomy" id="1480154"/>
    <lineage>
        <taxon>Eukaryota</taxon>
        <taxon>Viridiplantae</taxon>
        <taxon>Streptophyta</taxon>
        <taxon>Embryophyta</taxon>
        <taxon>Marchantiophyta</taxon>
        <taxon>Marchantiopsida</taxon>
        <taxon>Marchantiidae</taxon>
        <taxon>Marchantiales</taxon>
        <taxon>Marchantiaceae</taxon>
        <taxon>Marchantia</taxon>
    </lineage>
</organism>
<proteinExistence type="predicted"/>
<accession>A0A176VIC2</accession>
<dbReference type="EMBL" id="LVLJ01003591">
    <property type="protein sequence ID" value="OAE20689.1"/>
    <property type="molecule type" value="Genomic_DNA"/>
</dbReference>
<sequence>MTVLSGTIAWSYCSQDLEHARVCKKYQMRIQDWEPIKQAKESVKESLKELESTTATSETPTEFFENVKKIEVFENVKKNLKLIPIKSSAFDAKTEFENDVASLDVKELLENLVRQSESWLDQFDVKKAVSEKLCEALRIY</sequence>
<evidence type="ECO:0000313" key="1">
    <source>
        <dbReference type="EMBL" id="OAE20689.1"/>
    </source>
</evidence>
<reference evidence="1" key="1">
    <citation type="submission" date="2016-03" db="EMBL/GenBank/DDBJ databases">
        <title>Mechanisms controlling the formation of the plant cell surface in tip-growing cells are functionally conserved among land plants.</title>
        <authorList>
            <person name="Honkanen S."/>
            <person name="Jones V.A."/>
            <person name="Morieri G."/>
            <person name="Champion C."/>
            <person name="Hetherington A.J."/>
            <person name="Kelly S."/>
            <person name="Saint-Marcoux D."/>
            <person name="Proust H."/>
            <person name="Prescott H."/>
            <person name="Dolan L."/>
        </authorList>
    </citation>
    <scope>NUCLEOTIDE SEQUENCE [LARGE SCALE GENOMIC DNA]</scope>
    <source>
        <tissue evidence="1">Whole gametophyte</tissue>
    </source>
</reference>
<keyword evidence="2" id="KW-1185">Reference proteome</keyword>
<dbReference type="AlphaFoldDB" id="A0A176VIC2"/>
<dbReference type="Proteomes" id="UP000077202">
    <property type="component" value="Unassembled WGS sequence"/>
</dbReference>
<gene>
    <name evidence="1" type="ORF">AXG93_154s1630</name>
</gene>
<comment type="caution">
    <text evidence="1">The sequence shown here is derived from an EMBL/GenBank/DDBJ whole genome shotgun (WGS) entry which is preliminary data.</text>
</comment>
<name>A0A176VIC2_MARPO</name>